<gene>
    <name evidence="1" type="ORF">RRG08_009083</name>
</gene>
<dbReference type="Proteomes" id="UP001283361">
    <property type="component" value="Unassembled WGS sequence"/>
</dbReference>
<protein>
    <submittedName>
        <fullName evidence="1">Uncharacterized protein</fullName>
    </submittedName>
</protein>
<comment type="caution">
    <text evidence="1">The sequence shown here is derived from an EMBL/GenBank/DDBJ whole genome shotgun (WGS) entry which is preliminary data.</text>
</comment>
<name>A0AAE1CUN3_9GAST</name>
<accession>A0AAE1CUN3</accession>
<reference evidence="1" key="1">
    <citation type="journal article" date="2023" name="G3 (Bethesda)">
        <title>A reference genome for the long-term kleptoplast-retaining sea slug Elysia crispata morphotype clarki.</title>
        <authorList>
            <person name="Eastman K.E."/>
            <person name="Pendleton A.L."/>
            <person name="Shaikh M.A."/>
            <person name="Suttiyut T."/>
            <person name="Ogas R."/>
            <person name="Tomko P."/>
            <person name="Gavelis G."/>
            <person name="Widhalm J.R."/>
            <person name="Wisecaver J.H."/>
        </authorList>
    </citation>
    <scope>NUCLEOTIDE SEQUENCE</scope>
    <source>
        <strain evidence="1">ECLA1</strain>
    </source>
</reference>
<evidence type="ECO:0000313" key="1">
    <source>
        <dbReference type="EMBL" id="KAK3736014.1"/>
    </source>
</evidence>
<organism evidence="1 2">
    <name type="scientific">Elysia crispata</name>
    <name type="common">lettuce slug</name>
    <dbReference type="NCBI Taxonomy" id="231223"/>
    <lineage>
        <taxon>Eukaryota</taxon>
        <taxon>Metazoa</taxon>
        <taxon>Spiralia</taxon>
        <taxon>Lophotrochozoa</taxon>
        <taxon>Mollusca</taxon>
        <taxon>Gastropoda</taxon>
        <taxon>Heterobranchia</taxon>
        <taxon>Euthyneura</taxon>
        <taxon>Panpulmonata</taxon>
        <taxon>Sacoglossa</taxon>
        <taxon>Placobranchoidea</taxon>
        <taxon>Plakobranchidae</taxon>
        <taxon>Elysia</taxon>
    </lineage>
</organism>
<evidence type="ECO:0000313" key="2">
    <source>
        <dbReference type="Proteomes" id="UP001283361"/>
    </source>
</evidence>
<proteinExistence type="predicted"/>
<dbReference type="EMBL" id="JAWDGP010006752">
    <property type="protein sequence ID" value="KAK3736014.1"/>
    <property type="molecule type" value="Genomic_DNA"/>
</dbReference>
<dbReference type="AlphaFoldDB" id="A0AAE1CUN3"/>
<sequence length="136" mass="15427">MHQLFEILSSEAELVTRRESRMFLDSCYGKNENIDVLAMLIAFSKQQCPHLKILCFPCLVAEFKSAAKKVVKAKIPFKISNAKVLEIKRMLCRSERRVNLRILLRIAQTVKGASAPQNVVDYYNTTLGDRPGPMPS</sequence>
<keyword evidence="2" id="KW-1185">Reference proteome</keyword>